<keyword evidence="2" id="KW-1185">Reference proteome</keyword>
<evidence type="ECO:0000313" key="2">
    <source>
        <dbReference type="Proteomes" id="UP000253303"/>
    </source>
</evidence>
<comment type="caution">
    <text evidence="1">The sequence shown here is derived from an EMBL/GenBank/DDBJ whole genome shotgun (WGS) entry which is preliminary data.</text>
</comment>
<proteinExistence type="predicted"/>
<dbReference type="EMBL" id="QMEY01000001">
    <property type="protein sequence ID" value="RBQ21177.1"/>
    <property type="molecule type" value="Genomic_DNA"/>
</dbReference>
<accession>A0A366M564</accession>
<reference evidence="1 2" key="1">
    <citation type="submission" date="2018-06" db="EMBL/GenBank/DDBJ databases">
        <title>Sphaerisporangium craniellae sp. nov., isolated from a marine sponge in the South China Sea.</title>
        <authorList>
            <person name="Li L."/>
        </authorList>
    </citation>
    <scope>NUCLEOTIDE SEQUENCE [LARGE SCALE GENOMIC DNA]</scope>
    <source>
        <strain evidence="1 2">LHW63015</strain>
    </source>
</reference>
<dbReference type="AlphaFoldDB" id="A0A366M564"/>
<dbReference type="OrthoDB" id="9804380at2"/>
<dbReference type="Gene3D" id="3.40.50.300">
    <property type="entry name" value="P-loop containing nucleotide triphosphate hydrolases"/>
    <property type="match status" value="1"/>
</dbReference>
<evidence type="ECO:0000313" key="1">
    <source>
        <dbReference type="EMBL" id="RBQ21177.1"/>
    </source>
</evidence>
<dbReference type="RefSeq" id="WP_113977368.1">
    <property type="nucleotide sequence ID" value="NZ_QMEY01000001.1"/>
</dbReference>
<dbReference type="Proteomes" id="UP000253303">
    <property type="component" value="Unassembled WGS sequence"/>
</dbReference>
<gene>
    <name evidence="1" type="ORF">DP939_00080</name>
</gene>
<protein>
    <submittedName>
        <fullName evidence="1">Uncharacterized protein</fullName>
    </submittedName>
</protein>
<organism evidence="1 2">
    <name type="scientific">Spongiactinospora rosea</name>
    <dbReference type="NCBI Taxonomy" id="2248750"/>
    <lineage>
        <taxon>Bacteria</taxon>
        <taxon>Bacillati</taxon>
        <taxon>Actinomycetota</taxon>
        <taxon>Actinomycetes</taxon>
        <taxon>Streptosporangiales</taxon>
        <taxon>Streptosporangiaceae</taxon>
        <taxon>Spongiactinospora</taxon>
    </lineage>
</organism>
<sequence>MVANSTTQILLRQAPQAIDRITDAFQLSDGERRLLLSAERGTGLLAAGRQRVAFQVIGSPWEHATVTSDPRELTALNSEEEL</sequence>
<dbReference type="InterPro" id="IPR027417">
    <property type="entry name" value="P-loop_NTPase"/>
</dbReference>
<name>A0A366M564_9ACTN</name>